<evidence type="ECO:0000256" key="9">
    <source>
        <dbReference type="ARBA" id="ARBA00048090"/>
    </source>
</evidence>
<evidence type="ECO:0000256" key="6">
    <source>
        <dbReference type="ARBA" id="ARBA00022777"/>
    </source>
</evidence>
<comment type="catalytic activity">
    <reaction evidence="9 10">
        <text>D-gluconate + ATP = 6-phospho-D-gluconate + ADP + H(+)</text>
        <dbReference type="Rhea" id="RHEA:19433"/>
        <dbReference type="ChEBI" id="CHEBI:15378"/>
        <dbReference type="ChEBI" id="CHEBI:18391"/>
        <dbReference type="ChEBI" id="CHEBI:30616"/>
        <dbReference type="ChEBI" id="CHEBI:58759"/>
        <dbReference type="ChEBI" id="CHEBI:456216"/>
        <dbReference type="EC" id="2.7.1.12"/>
    </reaction>
</comment>
<dbReference type="Gene3D" id="3.40.50.300">
    <property type="entry name" value="P-loop containing nucleotide triphosphate hydrolases"/>
    <property type="match status" value="1"/>
</dbReference>
<dbReference type="SUPFAM" id="SSF52540">
    <property type="entry name" value="P-loop containing nucleoside triphosphate hydrolases"/>
    <property type="match status" value="1"/>
</dbReference>
<evidence type="ECO:0000256" key="8">
    <source>
        <dbReference type="ARBA" id="ARBA00023064"/>
    </source>
</evidence>
<accession>A0A0A1WA08</accession>
<dbReference type="CDD" id="cd02021">
    <property type="entry name" value="GntK"/>
    <property type="match status" value="1"/>
</dbReference>
<evidence type="ECO:0000256" key="7">
    <source>
        <dbReference type="ARBA" id="ARBA00022840"/>
    </source>
</evidence>
<dbReference type="Proteomes" id="UP000032305">
    <property type="component" value="Unassembled WGS sequence"/>
</dbReference>
<dbReference type="InterPro" id="IPR027417">
    <property type="entry name" value="P-loop_NTPase"/>
</dbReference>
<dbReference type="RefSeq" id="WP_369386088.1">
    <property type="nucleotide sequence ID" value="NZ_BBPI01000069.1"/>
</dbReference>
<dbReference type="GO" id="GO:0005524">
    <property type="term" value="F:ATP binding"/>
    <property type="evidence" value="ECO:0007669"/>
    <property type="project" value="UniProtKB-KW"/>
</dbReference>
<keyword evidence="8" id="KW-0311">Gluconate utilization</keyword>
<comment type="similarity">
    <text evidence="2 10">Belongs to the gluconokinase GntK/GntV family.</text>
</comment>
<dbReference type="InterPro" id="IPR006001">
    <property type="entry name" value="Therm_gnt_kin"/>
</dbReference>
<evidence type="ECO:0000256" key="10">
    <source>
        <dbReference type="RuleBase" id="RU363066"/>
    </source>
</evidence>
<dbReference type="PANTHER" id="PTHR43442:SF3">
    <property type="entry name" value="GLUCONOKINASE-RELATED"/>
    <property type="match status" value="1"/>
</dbReference>
<name>A0A0A1WA08_9SPHN</name>
<evidence type="ECO:0000313" key="11">
    <source>
        <dbReference type="EMBL" id="GAM01791.1"/>
    </source>
</evidence>
<dbReference type="EMBL" id="BBPI01000069">
    <property type="protein sequence ID" value="GAM01791.1"/>
    <property type="molecule type" value="Genomic_DNA"/>
</dbReference>
<evidence type="ECO:0000256" key="3">
    <source>
        <dbReference type="ARBA" id="ARBA00012054"/>
    </source>
</evidence>
<evidence type="ECO:0000313" key="12">
    <source>
        <dbReference type="Proteomes" id="UP000032305"/>
    </source>
</evidence>
<keyword evidence="5 10" id="KW-0547">Nucleotide-binding</keyword>
<keyword evidence="12" id="KW-1185">Reference proteome</keyword>
<keyword evidence="4 10" id="KW-0808">Transferase</keyword>
<dbReference type="AlphaFoldDB" id="A0A0A1WA08"/>
<sequence>MKATDGSDAGGRAYGIVVMGVSGTGKTTLSERLGAQLGCPMLEGDAFHSAENVAKMRNGHPLTDADRWPWLDRLGRAIGEAAREGGTVIAACSALRRVYRERLRTAAGVPLFFVFLDTDAQEIAKRMSGRKDHYMPTSLLDSQLATLERPMADECALTLDARQPPETLVAQTLAWVEGR</sequence>
<dbReference type="GO" id="GO:0005737">
    <property type="term" value="C:cytoplasm"/>
    <property type="evidence" value="ECO:0007669"/>
    <property type="project" value="TreeGrafter"/>
</dbReference>
<dbReference type="EC" id="2.7.1.12" evidence="3 10"/>
<keyword evidence="7 10" id="KW-0067">ATP-binding</keyword>
<dbReference type="eggNOG" id="COG3265">
    <property type="taxonomic scope" value="Bacteria"/>
</dbReference>
<proteinExistence type="inferred from homology"/>
<comment type="caution">
    <text evidence="11">The sequence shown here is derived from an EMBL/GenBank/DDBJ whole genome shotgun (WGS) entry which is preliminary data.</text>
</comment>
<dbReference type="GO" id="GO:0046316">
    <property type="term" value="F:gluconokinase activity"/>
    <property type="evidence" value="ECO:0007669"/>
    <property type="project" value="UniProtKB-EC"/>
</dbReference>
<comment type="pathway">
    <text evidence="1">Carbohydrate acid metabolism.</text>
</comment>
<gene>
    <name evidence="11" type="primary">gntK</name>
    <name evidence="11" type="ORF">SP5_069_00350</name>
</gene>
<dbReference type="NCBIfam" id="TIGR01313">
    <property type="entry name" value="therm_gnt_kin"/>
    <property type="match status" value="1"/>
</dbReference>
<keyword evidence="6 10" id="KW-0418">Kinase</keyword>
<protein>
    <recommendedName>
        <fullName evidence="3 10">Gluconokinase</fullName>
        <ecNumber evidence="3 10">2.7.1.12</ecNumber>
    </recommendedName>
</protein>
<organism evidence="11 12">
    <name type="scientific">Sphingomonas parapaucimobilis NBRC 15100</name>
    <dbReference type="NCBI Taxonomy" id="1219049"/>
    <lineage>
        <taxon>Bacteria</taxon>
        <taxon>Pseudomonadati</taxon>
        <taxon>Pseudomonadota</taxon>
        <taxon>Alphaproteobacteria</taxon>
        <taxon>Sphingomonadales</taxon>
        <taxon>Sphingomonadaceae</taxon>
        <taxon>Sphingomonas</taxon>
    </lineage>
</organism>
<dbReference type="PANTHER" id="PTHR43442">
    <property type="entry name" value="GLUCONOKINASE-RELATED"/>
    <property type="match status" value="1"/>
</dbReference>
<evidence type="ECO:0000256" key="2">
    <source>
        <dbReference type="ARBA" id="ARBA00008420"/>
    </source>
</evidence>
<dbReference type="Pfam" id="PF13671">
    <property type="entry name" value="AAA_33"/>
    <property type="match status" value="1"/>
</dbReference>
<reference evidence="11 12" key="1">
    <citation type="submission" date="2014-11" db="EMBL/GenBank/DDBJ databases">
        <title>Whole genome shotgun sequence of Sphingomonas parapaucimobilis NBRC 15100.</title>
        <authorList>
            <person name="Katano-Makiyama Y."/>
            <person name="Hosoyama A."/>
            <person name="Hashimoto M."/>
            <person name="Hosoyama Y."/>
            <person name="Noguchi M."/>
            <person name="Numata M."/>
            <person name="Tsuchikane K."/>
            <person name="Hirakata S."/>
            <person name="Uohara A."/>
            <person name="Shimodaira J."/>
            <person name="Ohji S."/>
            <person name="Ichikawa N."/>
            <person name="Kimura A."/>
            <person name="Yamazoe A."/>
            <person name="Fujita N."/>
        </authorList>
    </citation>
    <scope>NUCLEOTIDE SEQUENCE [LARGE SCALE GENOMIC DNA]</scope>
    <source>
        <strain evidence="11 12">NBRC 15100</strain>
    </source>
</reference>
<evidence type="ECO:0000256" key="4">
    <source>
        <dbReference type="ARBA" id="ARBA00022679"/>
    </source>
</evidence>
<evidence type="ECO:0000256" key="1">
    <source>
        <dbReference type="ARBA" id="ARBA00004761"/>
    </source>
</evidence>
<evidence type="ECO:0000256" key="5">
    <source>
        <dbReference type="ARBA" id="ARBA00022741"/>
    </source>
</evidence>
<dbReference type="GO" id="GO:0019521">
    <property type="term" value="P:D-gluconate metabolic process"/>
    <property type="evidence" value="ECO:0007669"/>
    <property type="project" value="UniProtKB-KW"/>
</dbReference>
<dbReference type="FunFam" id="3.40.50.300:FF:000522">
    <property type="entry name" value="Gluconokinase"/>
    <property type="match status" value="1"/>
</dbReference>